<dbReference type="eggNOG" id="ENOG502SAKB">
    <property type="taxonomic scope" value="Eukaryota"/>
</dbReference>
<proteinExistence type="predicted"/>
<dbReference type="InterPro" id="IPR010699">
    <property type="entry name" value="DUF1275"/>
</dbReference>
<evidence type="ECO:0000313" key="3">
    <source>
        <dbReference type="EMBL" id="EGX92113.1"/>
    </source>
</evidence>
<reference evidence="3 4" key="1">
    <citation type="journal article" date="2011" name="Genome Biol.">
        <title>Genome sequence of the insect pathogenic fungus Cordyceps militaris, a valued traditional Chinese medicine.</title>
        <authorList>
            <person name="Zheng P."/>
            <person name="Xia Y."/>
            <person name="Xiao G."/>
            <person name="Xiong C."/>
            <person name="Hu X."/>
            <person name="Zhang S."/>
            <person name="Zheng H."/>
            <person name="Huang Y."/>
            <person name="Zhou Y."/>
            <person name="Wang S."/>
            <person name="Zhao G.P."/>
            <person name="Liu X."/>
            <person name="St Leger R.J."/>
            <person name="Wang C."/>
        </authorList>
    </citation>
    <scope>NUCLEOTIDE SEQUENCE [LARGE SCALE GENOMIC DNA]</scope>
    <source>
        <strain evidence="3 4">CM01</strain>
    </source>
</reference>
<sequence length="328" mass="35350">MAKSEVVMEYGTDPTSGHSSDDENHHGSLKTTLPPPPKGGIVGHFTSDIRPTMFAELQLLILTFCTGIQDATTFPDYHCFASNQTGNTVLLCLAIVFPQANGDLFIVPNIGMALGLFLSAGWLTGQLGHMVGPRKRWWLVLCNLIQTSLVLAAAAVQYKFGVRDRGSSALAVIGLLAAASGSQVVQSRSLAMTEISTAMATAAWVDLIIDQKLFSINNRPRTRRVAFLLALVLGSLIGALIYREVGSPTAIAVSGAGKLVVTLMFIFTNAEKQLQNSSAYQVADTPPIPPIVALARVTSLISGRRIFSWIRLNLPLRRYFLASHIMQG</sequence>
<dbReference type="GeneID" id="18168288"/>
<keyword evidence="2" id="KW-0812">Transmembrane</keyword>
<organism evidence="3 4">
    <name type="scientific">Cordyceps militaris (strain CM01)</name>
    <name type="common">Caterpillar fungus</name>
    <dbReference type="NCBI Taxonomy" id="983644"/>
    <lineage>
        <taxon>Eukaryota</taxon>
        <taxon>Fungi</taxon>
        <taxon>Dikarya</taxon>
        <taxon>Ascomycota</taxon>
        <taxon>Pezizomycotina</taxon>
        <taxon>Sordariomycetes</taxon>
        <taxon>Hypocreomycetidae</taxon>
        <taxon>Hypocreales</taxon>
        <taxon>Cordycipitaceae</taxon>
        <taxon>Cordyceps</taxon>
    </lineage>
</organism>
<dbReference type="VEuPathDB" id="FungiDB:CCM_06273"/>
<feature type="region of interest" description="Disordered" evidence="1">
    <location>
        <begin position="1"/>
        <end position="34"/>
    </location>
</feature>
<dbReference type="OrthoDB" id="5223589at2759"/>
<keyword evidence="2" id="KW-0472">Membrane</keyword>
<dbReference type="Proteomes" id="UP000001610">
    <property type="component" value="Unassembled WGS sequence"/>
</dbReference>
<keyword evidence="2" id="KW-1133">Transmembrane helix</keyword>
<keyword evidence="4" id="KW-1185">Reference proteome</keyword>
<dbReference type="RefSeq" id="XP_006671477.1">
    <property type="nucleotide sequence ID" value="XM_006671414.1"/>
</dbReference>
<protein>
    <submittedName>
        <fullName evidence="3">DUF1275 domain protein</fullName>
    </submittedName>
</protein>
<dbReference type="KEGG" id="cmt:CCM_06273"/>
<feature type="transmembrane region" description="Helical" evidence="2">
    <location>
        <begin position="104"/>
        <end position="125"/>
    </location>
</feature>
<evidence type="ECO:0000256" key="2">
    <source>
        <dbReference type="SAM" id="Phobius"/>
    </source>
</evidence>
<gene>
    <name evidence="3" type="ORF">CCM_06273</name>
</gene>
<evidence type="ECO:0000313" key="4">
    <source>
        <dbReference type="Proteomes" id="UP000001610"/>
    </source>
</evidence>
<dbReference type="STRING" id="983644.G3JJS9"/>
<dbReference type="EMBL" id="JH126402">
    <property type="protein sequence ID" value="EGX92113.1"/>
    <property type="molecule type" value="Genomic_DNA"/>
</dbReference>
<dbReference type="Pfam" id="PF06912">
    <property type="entry name" value="DUF1275"/>
    <property type="match status" value="1"/>
</dbReference>
<feature type="transmembrane region" description="Helical" evidence="2">
    <location>
        <begin position="137"/>
        <end position="156"/>
    </location>
</feature>
<feature type="transmembrane region" description="Helical" evidence="2">
    <location>
        <begin position="248"/>
        <end position="267"/>
    </location>
</feature>
<dbReference type="HOGENOM" id="CLU_061825_1_2_1"/>
<dbReference type="OMA" id="TTVWCEL"/>
<dbReference type="PANTHER" id="PTHR37488:SF2">
    <property type="entry name" value="DUF1275 DOMAIN-CONTAINING PROTEIN"/>
    <property type="match status" value="1"/>
</dbReference>
<dbReference type="InParanoid" id="G3JJS9"/>
<name>G3JJS9_CORMM</name>
<feature type="transmembrane region" description="Helical" evidence="2">
    <location>
        <begin position="225"/>
        <end position="242"/>
    </location>
</feature>
<dbReference type="AlphaFoldDB" id="G3JJS9"/>
<evidence type="ECO:0000256" key="1">
    <source>
        <dbReference type="SAM" id="MobiDB-lite"/>
    </source>
</evidence>
<accession>G3JJS9</accession>
<dbReference type="PANTHER" id="PTHR37488">
    <property type="entry name" value="DUF1275 DOMAIN-CONTAINING PROTEIN"/>
    <property type="match status" value="1"/>
</dbReference>